<dbReference type="GO" id="GO:0016787">
    <property type="term" value="F:hydrolase activity"/>
    <property type="evidence" value="ECO:0007669"/>
    <property type="project" value="UniProtKB-KW"/>
</dbReference>
<dbReference type="STRING" id="1365824.V5ERI2"/>
<dbReference type="OMA" id="AFVVAEW"/>
<keyword evidence="2" id="KW-0378">Hydrolase</keyword>
<dbReference type="InterPro" id="IPR003448">
    <property type="entry name" value="Mopterin_biosynth_MoaE"/>
</dbReference>
<proteinExistence type="predicted"/>
<sequence>MKFSLACLALVPALAFAAPLEPRQGGVAVNCGGQYYSATQVNRGINNAKSGQYSSSGYPHTYNNYEGFDFSDYCNGPYKEYPLKTSSSGYTGGSPGADRVIYDSNDGTFCGALGDTAFLTYDELDEKAALRSVADDGAGATVLFSGTTRDSFRGKQVIKLEYEAYTSLALKTLQSLLERAHTSAPFADNPLPLSANADPNTDSSEDGVTRCYIAHRLGEVKVGECSILIAVSSPHRKEAFVVAEWLLEEVKKSVAVWKREFYASGDSIVAQDGQGELSHATQTSIEGDSRAEEAKEGAEPSWSWKANFPST</sequence>
<protein>
    <submittedName>
        <fullName evidence="5">Uncharacterized protein</fullName>
    </submittedName>
</protein>
<keyword evidence="4" id="KW-0732">Signal</keyword>
<dbReference type="InterPro" id="IPR016191">
    <property type="entry name" value="Ribonuclease/ribotoxin"/>
</dbReference>
<dbReference type="Pfam" id="PF00545">
    <property type="entry name" value="Ribonuclease"/>
    <property type="match status" value="1"/>
</dbReference>
<dbReference type="GO" id="GO:0006777">
    <property type="term" value="P:Mo-molybdopterin cofactor biosynthetic process"/>
    <property type="evidence" value="ECO:0007669"/>
    <property type="project" value="InterPro"/>
</dbReference>
<dbReference type="Proteomes" id="UP000019377">
    <property type="component" value="Unassembled WGS sequence"/>
</dbReference>
<dbReference type="GO" id="GO:0004521">
    <property type="term" value="F:RNA endonuclease activity"/>
    <property type="evidence" value="ECO:0007669"/>
    <property type="project" value="InterPro"/>
</dbReference>
<dbReference type="OrthoDB" id="5425539at2759"/>
<dbReference type="InterPro" id="IPR036563">
    <property type="entry name" value="MoaE_sf"/>
</dbReference>
<evidence type="ECO:0000256" key="3">
    <source>
        <dbReference type="SAM" id="MobiDB-lite"/>
    </source>
</evidence>
<evidence type="ECO:0000256" key="4">
    <source>
        <dbReference type="SAM" id="SignalP"/>
    </source>
</evidence>
<dbReference type="Gene3D" id="3.10.450.30">
    <property type="entry name" value="Microbial ribonucleases"/>
    <property type="match status" value="1"/>
</dbReference>
<dbReference type="SUPFAM" id="SSF54690">
    <property type="entry name" value="Molybdopterin synthase subunit MoaE"/>
    <property type="match status" value="1"/>
</dbReference>
<accession>V5ERI2</accession>
<dbReference type="Pfam" id="PF02391">
    <property type="entry name" value="MoaE"/>
    <property type="match status" value="1"/>
</dbReference>
<feature type="signal peptide" evidence="4">
    <location>
        <begin position="1"/>
        <end position="17"/>
    </location>
</feature>
<organism evidence="5 6">
    <name type="scientific">Kalmanozyma brasiliensis (strain GHG001)</name>
    <name type="common">Yeast</name>
    <name type="synonym">Pseudozyma brasiliensis</name>
    <dbReference type="NCBI Taxonomy" id="1365824"/>
    <lineage>
        <taxon>Eukaryota</taxon>
        <taxon>Fungi</taxon>
        <taxon>Dikarya</taxon>
        <taxon>Basidiomycota</taxon>
        <taxon>Ustilaginomycotina</taxon>
        <taxon>Ustilaginomycetes</taxon>
        <taxon>Ustilaginales</taxon>
        <taxon>Ustilaginaceae</taxon>
        <taxon>Kalmanozyma</taxon>
    </lineage>
</organism>
<evidence type="ECO:0000313" key="5">
    <source>
        <dbReference type="EMBL" id="EST07750.1"/>
    </source>
</evidence>
<name>V5ERI2_KALBG</name>
<dbReference type="SUPFAM" id="SSF53933">
    <property type="entry name" value="Microbial ribonucleases"/>
    <property type="match status" value="1"/>
</dbReference>
<gene>
    <name evidence="5" type="ORF">PSEUBRA_SCAF2g02881</name>
</gene>
<keyword evidence="1" id="KW-0540">Nuclease</keyword>
<dbReference type="AlphaFoldDB" id="V5ERI2"/>
<dbReference type="CDD" id="cd00756">
    <property type="entry name" value="MoaE"/>
    <property type="match status" value="1"/>
</dbReference>
<reference evidence="6" key="1">
    <citation type="journal article" date="2013" name="Genome Announc.">
        <title>Draft genome sequence of Pseudozyma brasiliensis sp. nov. strain GHG001, a high producer of endo-1,4-xylanase isolated from an insect pest of sugarcane.</title>
        <authorList>
            <person name="Oliveira J.V.D.C."/>
            <person name="dos Santos R.A.C."/>
            <person name="Borges T.A."/>
            <person name="Riano-Pachon D.M."/>
            <person name="Goldman G.H."/>
        </authorList>
    </citation>
    <scope>NUCLEOTIDE SEQUENCE [LARGE SCALE GENOMIC DNA]</scope>
    <source>
        <strain evidence="6">GHG001</strain>
    </source>
</reference>
<dbReference type="EMBL" id="KI545862">
    <property type="protein sequence ID" value="EST07750.1"/>
    <property type="molecule type" value="Genomic_DNA"/>
</dbReference>
<dbReference type="PANTHER" id="PTHR23404">
    <property type="entry name" value="MOLYBDOPTERIN SYNTHASE RELATED"/>
    <property type="match status" value="1"/>
</dbReference>
<evidence type="ECO:0000256" key="1">
    <source>
        <dbReference type="ARBA" id="ARBA00022722"/>
    </source>
</evidence>
<feature type="region of interest" description="Disordered" evidence="3">
    <location>
        <begin position="272"/>
        <end position="311"/>
    </location>
</feature>
<dbReference type="eggNOG" id="KOG3307">
    <property type="taxonomic scope" value="Eukaryota"/>
</dbReference>
<dbReference type="CDD" id="cd00606">
    <property type="entry name" value="fungal_RNase"/>
    <property type="match status" value="1"/>
</dbReference>
<keyword evidence="6" id="KW-1185">Reference proteome</keyword>
<dbReference type="HOGENOM" id="CLU_811637_0_0_1"/>
<feature type="chain" id="PRO_5004732427" evidence="4">
    <location>
        <begin position="18"/>
        <end position="311"/>
    </location>
</feature>
<feature type="compositionally biased region" description="Basic and acidic residues" evidence="3">
    <location>
        <begin position="287"/>
        <end position="298"/>
    </location>
</feature>
<evidence type="ECO:0000256" key="2">
    <source>
        <dbReference type="ARBA" id="ARBA00022801"/>
    </source>
</evidence>
<dbReference type="InterPro" id="IPR000026">
    <property type="entry name" value="N1-like"/>
</dbReference>
<evidence type="ECO:0000313" key="6">
    <source>
        <dbReference type="Proteomes" id="UP000019377"/>
    </source>
</evidence>
<dbReference type="Gene3D" id="3.90.1170.40">
    <property type="entry name" value="Molybdopterin biosynthesis MoaE subunit"/>
    <property type="match status" value="1"/>
</dbReference>
<dbReference type="GO" id="GO:0003723">
    <property type="term" value="F:RNA binding"/>
    <property type="evidence" value="ECO:0007669"/>
    <property type="project" value="InterPro"/>
</dbReference>